<name>A0A1E7LG85_9ACTN</name>
<evidence type="ECO:0008006" key="3">
    <source>
        <dbReference type="Google" id="ProtNLM"/>
    </source>
</evidence>
<accession>A0A1E7LG85</accession>
<comment type="caution">
    <text evidence="1">The sequence shown here is derived from an EMBL/GenBank/DDBJ whole genome shotgun (WGS) entry which is preliminary data.</text>
</comment>
<sequence length="138" mass="14815">MSLPTNASGLRPAFMVRVAGLPAESVHGLRCPDSRRWADEVLDESAQLALVAEKAGDRLHDLIGGSDDEPLRRALLKLRRDIFNNRLPAADEADALLSRVRALDPAAAATLADWLTGRRALDERRGAGAALLAAETGR</sequence>
<feature type="non-terminal residue" evidence="1">
    <location>
        <position position="138"/>
    </location>
</feature>
<dbReference type="EMBL" id="LJGZ01000111">
    <property type="protein sequence ID" value="OEV15219.1"/>
    <property type="molecule type" value="Genomic_DNA"/>
</dbReference>
<evidence type="ECO:0000313" key="1">
    <source>
        <dbReference type="EMBL" id="OEV15219.1"/>
    </source>
</evidence>
<evidence type="ECO:0000313" key="2">
    <source>
        <dbReference type="Proteomes" id="UP000175971"/>
    </source>
</evidence>
<dbReference type="Proteomes" id="UP000175971">
    <property type="component" value="Unassembled WGS sequence"/>
</dbReference>
<proteinExistence type="predicted"/>
<protein>
    <recommendedName>
        <fullName evidence="3">Lantibiotic dehydratase</fullName>
    </recommendedName>
</protein>
<gene>
    <name evidence="1" type="ORF">AN221_40070</name>
</gene>
<dbReference type="AlphaFoldDB" id="A0A1E7LG85"/>
<dbReference type="PATRIC" id="fig|518642.7.peg.4377"/>
<reference evidence="1 2" key="1">
    <citation type="journal article" date="2016" name="Front. Microbiol.">
        <title>Comparative Genomics Analysis of Streptomyces Species Reveals Their Adaptation to the Marine Environment and Their Diversity at the Genomic Level.</title>
        <authorList>
            <person name="Tian X."/>
            <person name="Zhang Z."/>
            <person name="Yang T."/>
            <person name="Chen M."/>
            <person name="Li J."/>
            <person name="Chen F."/>
            <person name="Yang J."/>
            <person name="Li W."/>
            <person name="Zhang B."/>
            <person name="Zhang Z."/>
            <person name="Wu J."/>
            <person name="Zhang C."/>
            <person name="Long L."/>
            <person name="Xiao J."/>
        </authorList>
    </citation>
    <scope>NUCLEOTIDE SEQUENCE [LARGE SCALE GENOMIC DNA]</scope>
    <source>
        <strain evidence="1 2">SCSIO M10372</strain>
    </source>
</reference>
<organism evidence="1 2">
    <name type="scientific">Streptomyces nanshensis</name>
    <dbReference type="NCBI Taxonomy" id="518642"/>
    <lineage>
        <taxon>Bacteria</taxon>
        <taxon>Bacillati</taxon>
        <taxon>Actinomycetota</taxon>
        <taxon>Actinomycetes</taxon>
        <taxon>Kitasatosporales</taxon>
        <taxon>Streptomycetaceae</taxon>
        <taxon>Streptomyces</taxon>
    </lineage>
</organism>
<keyword evidence="2" id="KW-1185">Reference proteome</keyword>